<keyword evidence="4 7" id="KW-0812">Transmembrane</keyword>
<feature type="transmembrane region" description="Helical" evidence="7">
    <location>
        <begin position="316"/>
        <end position="337"/>
    </location>
</feature>
<comment type="subcellular location">
    <subcellularLocation>
        <location evidence="1">Cell membrane</location>
        <topology evidence="1">Multi-pass membrane protein</topology>
    </subcellularLocation>
</comment>
<accession>A0ABP7ZX54</accession>
<dbReference type="PANTHER" id="PTHR42770:SF15">
    <property type="entry name" value="GLUTAMATE_GAMMA-AMINOBUTYRATE ANTIPORTER-RELATED"/>
    <property type="match status" value="1"/>
</dbReference>
<keyword evidence="6 7" id="KW-0472">Membrane</keyword>
<evidence type="ECO:0000313" key="8">
    <source>
        <dbReference type="EMBL" id="GAA4172315.1"/>
    </source>
</evidence>
<feature type="transmembrane region" description="Helical" evidence="7">
    <location>
        <begin position="272"/>
        <end position="296"/>
    </location>
</feature>
<keyword evidence="9" id="KW-1185">Reference proteome</keyword>
<name>A0ABP7ZX54_9MICO</name>
<dbReference type="PANTHER" id="PTHR42770">
    <property type="entry name" value="AMINO ACID TRANSPORTER-RELATED"/>
    <property type="match status" value="1"/>
</dbReference>
<evidence type="ECO:0000256" key="3">
    <source>
        <dbReference type="ARBA" id="ARBA00022475"/>
    </source>
</evidence>
<feature type="transmembrane region" description="Helical" evidence="7">
    <location>
        <begin position="194"/>
        <end position="215"/>
    </location>
</feature>
<evidence type="ECO:0000256" key="2">
    <source>
        <dbReference type="ARBA" id="ARBA00022448"/>
    </source>
</evidence>
<dbReference type="EMBL" id="BAABBW010000002">
    <property type="protein sequence ID" value="GAA4172315.1"/>
    <property type="molecule type" value="Genomic_DNA"/>
</dbReference>
<feature type="transmembrane region" description="Helical" evidence="7">
    <location>
        <begin position="349"/>
        <end position="369"/>
    </location>
</feature>
<evidence type="ECO:0000313" key="9">
    <source>
        <dbReference type="Proteomes" id="UP001501079"/>
    </source>
</evidence>
<dbReference type="InterPro" id="IPR050367">
    <property type="entry name" value="APC_superfamily"/>
</dbReference>
<organism evidence="8 9">
    <name type="scientific">Gryllotalpicola koreensis</name>
    <dbReference type="NCBI Taxonomy" id="993086"/>
    <lineage>
        <taxon>Bacteria</taxon>
        <taxon>Bacillati</taxon>
        <taxon>Actinomycetota</taxon>
        <taxon>Actinomycetes</taxon>
        <taxon>Micrococcales</taxon>
        <taxon>Microbacteriaceae</taxon>
        <taxon>Gryllotalpicola</taxon>
    </lineage>
</organism>
<dbReference type="Pfam" id="PF13520">
    <property type="entry name" value="AA_permease_2"/>
    <property type="match status" value="1"/>
</dbReference>
<sequence length="391" mass="40948">MIWIEWASFVVAWPGIMGTITLEAAFAIDPSLRHDIAFLILTVVVVTWLAAFLALRGMRLANALTWFAVGCGVVVPTLLVCAAAIGWLVSGHPIAMSTAPGSLLPRLHGGDAAFLSGALLMFMGIEISAVHAPDIRHPGRTVPRANAIAVGLCLLLTIPLTLALAVVLPGTKIDIVTGVLQASRTAMDALHAGWLVPVLAAMLVLGLAAAMVQILGGPSRGLMVAARDTGLLPPLLQRQNRAGMPVSLILLQAALSSVLALGYHLLGSVQNAWFMFVLIQTNMSLLLYALMFGALIRLRHTQPNAKRPYLIPGGRIGLAAVCAAGGAVCLFGLLLSLFPTSNASGIPLWAYEVALVGGTVVFTALPLALRALRRKSWTVAADAAVLRSVDG</sequence>
<feature type="transmembrane region" description="Helical" evidence="7">
    <location>
        <begin position="145"/>
        <end position="168"/>
    </location>
</feature>
<gene>
    <name evidence="8" type="ORF">GCM10022287_13000</name>
</gene>
<evidence type="ECO:0000256" key="1">
    <source>
        <dbReference type="ARBA" id="ARBA00004651"/>
    </source>
</evidence>
<evidence type="ECO:0000256" key="6">
    <source>
        <dbReference type="ARBA" id="ARBA00023136"/>
    </source>
</evidence>
<keyword evidence="3" id="KW-1003">Cell membrane</keyword>
<reference evidence="9" key="1">
    <citation type="journal article" date="2019" name="Int. J. Syst. Evol. Microbiol.">
        <title>The Global Catalogue of Microorganisms (GCM) 10K type strain sequencing project: providing services to taxonomists for standard genome sequencing and annotation.</title>
        <authorList>
            <consortium name="The Broad Institute Genomics Platform"/>
            <consortium name="The Broad Institute Genome Sequencing Center for Infectious Disease"/>
            <person name="Wu L."/>
            <person name="Ma J."/>
        </authorList>
    </citation>
    <scope>NUCLEOTIDE SEQUENCE [LARGE SCALE GENOMIC DNA]</scope>
    <source>
        <strain evidence="9">JCM 17591</strain>
    </source>
</reference>
<comment type="caution">
    <text evidence="8">The sequence shown here is derived from an EMBL/GenBank/DDBJ whole genome shotgun (WGS) entry which is preliminary data.</text>
</comment>
<dbReference type="Gene3D" id="1.20.1740.10">
    <property type="entry name" value="Amino acid/polyamine transporter I"/>
    <property type="match status" value="1"/>
</dbReference>
<evidence type="ECO:0000256" key="7">
    <source>
        <dbReference type="SAM" id="Phobius"/>
    </source>
</evidence>
<evidence type="ECO:0000256" key="4">
    <source>
        <dbReference type="ARBA" id="ARBA00022692"/>
    </source>
</evidence>
<feature type="transmembrane region" description="Helical" evidence="7">
    <location>
        <begin position="246"/>
        <end position="266"/>
    </location>
</feature>
<protein>
    <submittedName>
        <fullName evidence="8">Amino acid permease</fullName>
    </submittedName>
</protein>
<dbReference type="Proteomes" id="UP001501079">
    <property type="component" value="Unassembled WGS sequence"/>
</dbReference>
<feature type="transmembrane region" description="Helical" evidence="7">
    <location>
        <begin position="67"/>
        <end position="89"/>
    </location>
</feature>
<keyword evidence="2" id="KW-0813">Transport</keyword>
<dbReference type="PIRSF" id="PIRSF006060">
    <property type="entry name" value="AA_transporter"/>
    <property type="match status" value="1"/>
</dbReference>
<proteinExistence type="predicted"/>
<evidence type="ECO:0000256" key="5">
    <source>
        <dbReference type="ARBA" id="ARBA00022989"/>
    </source>
</evidence>
<feature type="transmembrane region" description="Helical" evidence="7">
    <location>
        <begin position="36"/>
        <end position="55"/>
    </location>
</feature>
<keyword evidence="5 7" id="KW-1133">Transmembrane helix</keyword>
<feature type="transmembrane region" description="Helical" evidence="7">
    <location>
        <begin position="112"/>
        <end position="133"/>
    </location>
</feature>
<dbReference type="InterPro" id="IPR002293">
    <property type="entry name" value="AA/rel_permease1"/>
</dbReference>